<comment type="caution">
    <text evidence="2">The sequence shown here is derived from an EMBL/GenBank/DDBJ whole genome shotgun (WGS) entry which is preliminary data.</text>
</comment>
<evidence type="ECO:0000313" key="3">
    <source>
        <dbReference type="Proteomes" id="UP001437256"/>
    </source>
</evidence>
<dbReference type="Proteomes" id="UP001437256">
    <property type="component" value="Unassembled WGS sequence"/>
</dbReference>
<accession>A0ABR3ACJ0</accession>
<evidence type="ECO:0000313" key="2">
    <source>
        <dbReference type="EMBL" id="KAL0071676.1"/>
    </source>
</evidence>
<gene>
    <name evidence="2" type="ORF">AAF712_001533</name>
</gene>
<sequence>MHNSHPPIHPAGTPSSMDRQIGDSMCQVRDRAQIQLSVVEEEDAIVVCTKCGSCYNEEHSPLINPKIFREAESRLQHSRHPEINRSWILKDEAAVRKIDSTMADLRRALYELEGRKETIVANRERRTSLASALWKLPVEVLGRVFIMACEVDRDEYSRGAPWEWGAEPRALRLPKEPIVVSRGCRSNRPGVLGRVCYFWRQVVLTNATLWSRYVVQFGDLEREDGIALSNMLDRSRGHKLSFHILGDSFWGEALNWDLHAELGSRFAEALSRTETLSYTIRNPRSFTLNADTDFRSLRNLRLTHDTWNHDFRDDAFRSQIRRLLRAEQITHLELDRVVEMDGHTFHQLQTILVSNPMRKDEFLSVVKACPNLESLVFAINDWEENIEEDGSNVQATELNRLLTLCSWGFRVPDIRQAVGELNTREEAGGLSKLFVLTPHAESLRIVLRWWEPWGTDKSADDLWTLLGMGKVLPTLSSLKVHVGYPMEEYVPPGREDGVARRFVDTIRSRLVATENVPGLELRSAYLYLAVDIPWPDEQANMKTQYLRLSDQELGAEALKDRHPQFQDLQKSMIRSNEEALPEKATYDKHSNAWKGDIRLESYAGMEGFKLQE</sequence>
<keyword evidence="3" id="KW-1185">Reference proteome</keyword>
<name>A0ABR3ACJ0_9AGAR</name>
<organism evidence="2 3">
    <name type="scientific">Marasmius tenuissimus</name>
    <dbReference type="NCBI Taxonomy" id="585030"/>
    <lineage>
        <taxon>Eukaryota</taxon>
        <taxon>Fungi</taxon>
        <taxon>Dikarya</taxon>
        <taxon>Basidiomycota</taxon>
        <taxon>Agaricomycotina</taxon>
        <taxon>Agaricomycetes</taxon>
        <taxon>Agaricomycetidae</taxon>
        <taxon>Agaricales</taxon>
        <taxon>Marasmiineae</taxon>
        <taxon>Marasmiaceae</taxon>
        <taxon>Marasmius</taxon>
    </lineage>
</organism>
<protein>
    <recommendedName>
        <fullName evidence="4">F-box domain-containing protein</fullName>
    </recommendedName>
</protein>
<evidence type="ECO:0000256" key="1">
    <source>
        <dbReference type="SAM" id="MobiDB-lite"/>
    </source>
</evidence>
<proteinExistence type="predicted"/>
<feature type="region of interest" description="Disordered" evidence="1">
    <location>
        <begin position="1"/>
        <end position="20"/>
    </location>
</feature>
<evidence type="ECO:0008006" key="4">
    <source>
        <dbReference type="Google" id="ProtNLM"/>
    </source>
</evidence>
<reference evidence="2 3" key="1">
    <citation type="submission" date="2024-05" db="EMBL/GenBank/DDBJ databases">
        <title>A draft genome resource for the thread blight pathogen Marasmius tenuissimus strain MS-2.</title>
        <authorList>
            <person name="Yulfo-Soto G.E."/>
            <person name="Baruah I.K."/>
            <person name="Amoako-Attah I."/>
            <person name="Bukari Y."/>
            <person name="Meinhardt L.W."/>
            <person name="Bailey B.A."/>
            <person name="Cohen S.P."/>
        </authorList>
    </citation>
    <scope>NUCLEOTIDE SEQUENCE [LARGE SCALE GENOMIC DNA]</scope>
    <source>
        <strain evidence="2 3">MS-2</strain>
    </source>
</reference>
<dbReference type="EMBL" id="JBBXMP010000003">
    <property type="protein sequence ID" value="KAL0071676.1"/>
    <property type="molecule type" value="Genomic_DNA"/>
</dbReference>